<sequence length="154" mass="17224">MSDIFNHDFERHYRIPGVEPSQTPTVTFSDQRWDPLRRPLARRVDDEAIPDVLKMALTEMPLVPAFSLAFPLPRGVFSECCARWAQKLRGAYEKLENWARAVKRSVTACLIASKTSLCNAVRGACDATMRVIGPLLGAAGEIDFRRAFVCVALD</sequence>
<organism evidence="1 2">
    <name type="scientific">Agaricus bisporus var. burnettii (strain JB137-S8 / ATCC MYA-4627 / FGSC 10392)</name>
    <name type="common">White button mushroom</name>
    <dbReference type="NCBI Taxonomy" id="597362"/>
    <lineage>
        <taxon>Eukaryota</taxon>
        <taxon>Fungi</taxon>
        <taxon>Dikarya</taxon>
        <taxon>Basidiomycota</taxon>
        <taxon>Agaricomycotina</taxon>
        <taxon>Agaricomycetes</taxon>
        <taxon>Agaricomycetidae</taxon>
        <taxon>Agaricales</taxon>
        <taxon>Agaricineae</taxon>
        <taxon>Agaricaceae</taxon>
        <taxon>Agaricus</taxon>
    </lineage>
</organism>
<dbReference type="GeneID" id="18822646"/>
<dbReference type="AlphaFoldDB" id="K5XNT4"/>
<dbReference type="HOGENOM" id="CLU_1524678_0_0_1"/>
<reference evidence="2" key="1">
    <citation type="journal article" date="2012" name="Proc. Natl. Acad. Sci. U.S.A.">
        <title>Genome sequence of the button mushroom Agaricus bisporus reveals mechanisms governing adaptation to a humic-rich ecological niche.</title>
        <authorList>
            <person name="Morin E."/>
            <person name="Kohler A."/>
            <person name="Baker A.R."/>
            <person name="Foulongne-Oriol M."/>
            <person name="Lombard V."/>
            <person name="Nagy L.G."/>
            <person name="Ohm R.A."/>
            <person name="Patyshakuliyeva A."/>
            <person name="Brun A."/>
            <person name="Aerts A.L."/>
            <person name="Bailey A.M."/>
            <person name="Billette C."/>
            <person name="Coutinho P.M."/>
            <person name="Deakin G."/>
            <person name="Doddapaneni H."/>
            <person name="Floudas D."/>
            <person name="Grimwood J."/>
            <person name="Hilden K."/>
            <person name="Kuees U."/>
            <person name="LaButti K.M."/>
            <person name="Lapidus A."/>
            <person name="Lindquist E.A."/>
            <person name="Lucas S.M."/>
            <person name="Murat C."/>
            <person name="Riley R.W."/>
            <person name="Salamov A.A."/>
            <person name="Schmutz J."/>
            <person name="Subramanian V."/>
            <person name="Woesten H.A.B."/>
            <person name="Xu J."/>
            <person name="Eastwood D.C."/>
            <person name="Foster G.D."/>
            <person name="Sonnenberg A.S."/>
            <person name="Cullen D."/>
            <person name="de Vries R.P."/>
            <person name="Lundell T."/>
            <person name="Hibbett D.S."/>
            <person name="Henrissat B."/>
            <person name="Burton K.S."/>
            <person name="Kerrigan R.W."/>
            <person name="Challen M.P."/>
            <person name="Grigoriev I.V."/>
            <person name="Martin F."/>
        </authorList>
    </citation>
    <scope>NUCLEOTIDE SEQUENCE [LARGE SCALE GENOMIC DNA]</scope>
    <source>
        <strain evidence="2">JB137-S8 / ATCC MYA-4627 / FGSC 10392</strain>
    </source>
</reference>
<dbReference type="EMBL" id="JH971403">
    <property type="protein sequence ID" value="EKM76330.1"/>
    <property type="molecule type" value="Genomic_DNA"/>
</dbReference>
<proteinExistence type="predicted"/>
<dbReference type="Proteomes" id="UP000008493">
    <property type="component" value="Unassembled WGS sequence"/>
</dbReference>
<dbReference type="OMA" id="SECCARW"/>
<keyword evidence="2" id="KW-1185">Reference proteome</keyword>
<accession>K5XNT4</accession>
<dbReference type="RefSeq" id="XP_007333053.1">
    <property type="nucleotide sequence ID" value="XM_007332991.1"/>
</dbReference>
<dbReference type="InParanoid" id="K5XNT4"/>
<name>K5XNT4_AGABU</name>
<dbReference type="KEGG" id="abp:AGABI1DRAFT108873"/>
<protein>
    <submittedName>
        <fullName evidence="1">Uncharacterized protein</fullName>
    </submittedName>
</protein>
<evidence type="ECO:0000313" key="1">
    <source>
        <dbReference type="EMBL" id="EKM76330.1"/>
    </source>
</evidence>
<evidence type="ECO:0000313" key="2">
    <source>
        <dbReference type="Proteomes" id="UP000008493"/>
    </source>
</evidence>
<gene>
    <name evidence="1" type="ORF">AGABI1DRAFT_108873</name>
</gene>